<organism evidence="1 2">
    <name type="scientific">Pluteus cervinus</name>
    <dbReference type="NCBI Taxonomy" id="181527"/>
    <lineage>
        <taxon>Eukaryota</taxon>
        <taxon>Fungi</taxon>
        <taxon>Dikarya</taxon>
        <taxon>Basidiomycota</taxon>
        <taxon>Agaricomycotina</taxon>
        <taxon>Agaricomycetes</taxon>
        <taxon>Agaricomycetidae</taxon>
        <taxon>Agaricales</taxon>
        <taxon>Pluteineae</taxon>
        <taxon>Pluteaceae</taxon>
        <taxon>Pluteus</taxon>
    </lineage>
</organism>
<evidence type="ECO:0000313" key="2">
    <source>
        <dbReference type="Proteomes" id="UP000308600"/>
    </source>
</evidence>
<accession>A0ACD3A3V8</accession>
<gene>
    <name evidence="1" type="ORF">BDN72DRAFT_850469</name>
</gene>
<keyword evidence="2" id="KW-1185">Reference proteome</keyword>
<proteinExistence type="predicted"/>
<dbReference type="Proteomes" id="UP000308600">
    <property type="component" value="Unassembled WGS sequence"/>
</dbReference>
<sequence>MASSSLPTTTAAHMSSHYKGKVTRSWPQLPPELIRHIATFYLSDASIHNYCPQTWDVRELWHPRMVYTALRDAQDIERLMAICPQWSIALEHHFFWQQAVALIDPLDVLAHHAIIQPHQQIPQQATQHSRSSHPRSPQQHHHSSAQHVPPPQVIRLSQHVHFRNIVNCSCIVCRINAPNTSLGLTNARRTLPTLFLGPIGLCREHDKRKLAFCGLCLRESREVAALGSLVAPPAGPLISAHGYNASAQHQTLMVGCLENEDEATFPGVFATCRSCRFEHLWERASLSVRSTLALGGTPRTHGKPIPPTQAELESLDWETRQVLDAFIEMAEGSVSEVLTIAAEKRWLRKYTRLTDMLGQALAAQRFNSGGGVDQRARGAVPIRRSGDYADARGQTGERGGLRREEDQSGEPGWVQQDTPDDATSLSGYSGSESDEDDNAAKEQRPRVVQGESPQSRPRDQREAQQQRHTQASSPHQQRNAQSMYPTNEIQFVEDDVDDIDIEEEDEEEDDDEDPELLQLTEESGVRELALGDWARTRILDGFWISPADLWAVRSSVSGYAEGRRRRQTLMKSLTKIRAVHPVPWAREEDDESRREEKYLEDKGCETQSDLEFDSDEDEAGGRSSRSPISRSRHPKRSTVHASIPPSHSLCEGAYQAHQAQMRAVLLAPMKNVVRKVVMESQEAAGWRVGCEDLRRRRRQAYQHGDLRLDDAADEEGFVDGQHVTDEDAVLKVSRMTVEDVLGILRDEEGVWFDGVNWAEKRRNERLREREQMISKRRKAVEQQDELIGGAASSTVSPRDGASTTSSGPGSGLDSESTSPVLSVVTLQTTPSPPPPPNVDGDTHSEEKQKLVSRAPPRTNASAPSSLPRVPIDVLPITTWMPPPPIALAPVLSPPRLLRPIPYIPTTLKGLPEFTIEAINSIWREACGPLYHCQCKICQRAVAKANADAAQAAAVDAANNYAQIQPQQVRSPSTVTSDVRQAQIHSADTGQVVQLTEIGEDEREHLVSQIREEEEEGEEEYEEEEESITSGEVRRAYEEEEEDDLDSVRYAEEYEEEVIEVIDEEGDENEGARSDFGDLPPRGGSPQSPSSPRKTVSLTGVALTSTAKKRSVSAMQNEELEASAGHDSVSRDGNANHRGRTPPKRARTQGSGSDTEDSAVSTSSSSPPASRALLARRSRRPNQPLTPSRSKMNVRRGASTTSRSNEPTPVPSSSPGQVRKRSSEELEDLGDTTPSSANSNMDDNGSDQSSVKGNKRIKVVSSPLPSPRLSPRRRTPRAVAAMQTGNGHRTHHNQPIPALKLETEGLYVIGDED</sequence>
<dbReference type="EMBL" id="ML208765">
    <property type="protein sequence ID" value="TFK60513.1"/>
    <property type="molecule type" value="Genomic_DNA"/>
</dbReference>
<name>A0ACD3A3V8_9AGAR</name>
<protein>
    <submittedName>
        <fullName evidence="1">Uncharacterized protein</fullName>
    </submittedName>
</protein>
<evidence type="ECO:0000313" key="1">
    <source>
        <dbReference type="EMBL" id="TFK60513.1"/>
    </source>
</evidence>
<reference evidence="1 2" key="1">
    <citation type="journal article" date="2019" name="Nat. Ecol. Evol.">
        <title>Megaphylogeny resolves global patterns of mushroom evolution.</title>
        <authorList>
            <person name="Varga T."/>
            <person name="Krizsan K."/>
            <person name="Foldi C."/>
            <person name="Dima B."/>
            <person name="Sanchez-Garcia M."/>
            <person name="Sanchez-Ramirez S."/>
            <person name="Szollosi G.J."/>
            <person name="Szarkandi J.G."/>
            <person name="Papp V."/>
            <person name="Albert L."/>
            <person name="Andreopoulos W."/>
            <person name="Angelini C."/>
            <person name="Antonin V."/>
            <person name="Barry K.W."/>
            <person name="Bougher N.L."/>
            <person name="Buchanan P."/>
            <person name="Buyck B."/>
            <person name="Bense V."/>
            <person name="Catcheside P."/>
            <person name="Chovatia M."/>
            <person name="Cooper J."/>
            <person name="Damon W."/>
            <person name="Desjardin D."/>
            <person name="Finy P."/>
            <person name="Geml J."/>
            <person name="Haridas S."/>
            <person name="Hughes K."/>
            <person name="Justo A."/>
            <person name="Karasinski D."/>
            <person name="Kautmanova I."/>
            <person name="Kiss B."/>
            <person name="Kocsube S."/>
            <person name="Kotiranta H."/>
            <person name="LaButti K.M."/>
            <person name="Lechner B.E."/>
            <person name="Liimatainen K."/>
            <person name="Lipzen A."/>
            <person name="Lukacs Z."/>
            <person name="Mihaltcheva S."/>
            <person name="Morgado L.N."/>
            <person name="Niskanen T."/>
            <person name="Noordeloos M.E."/>
            <person name="Ohm R.A."/>
            <person name="Ortiz-Santana B."/>
            <person name="Ovrebo C."/>
            <person name="Racz N."/>
            <person name="Riley R."/>
            <person name="Savchenko A."/>
            <person name="Shiryaev A."/>
            <person name="Soop K."/>
            <person name="Spirin V."/>
            <person name="Szebenyi C."/>
            <person name="Tomsovsky M."/>
            <person name="Tulloss R.E."/>
            <person name="Uehling J."/>
            <person name="Grigoriev I.V."/>
            <person name="Vagvolgyi C."/>
            <person name="Papp T."/>
            <person name="Martin F.M."/>
            <person name="Miettinen O."/>
            <person name="Hibbett D.S."/>
            <person name="Nagy L.G."/>
        </authorList>
    </citation>
    <scope>NUCLEOTIDE SEQUENCE [LARGE SCALE GENOMIC DNA]</scope>
    <source>
        <strain evidence="1 2">NL-1719</strain>
    </source>
</reference>